<protein>
    <submittedName>
        <fullName evidence="5">IclR family transcriptional regulator</fullName>
    </submittedName>
</protein>
<dbReference type="InterPro" id="IPR029016">
    <property type="entry name" value="GAF-like_dom_sf"/>
</dbReference>
<dbReference type="Proteomes" id="UP001596484">
    <property type="component" value="Unassembled WGS sequence"/>
</dbReference>
<dbReference type="EMBL" id="JBHTCS010000002">
    <property type="protein sequence ID" value="MFC7446591.1"/>
    <property type="molecule type" value="Genomic_DNA"/>
</dbReference>
<sequence>MQTEDIAGMRPPAGMNAADPSYAARLTLILGAFDGPSSHLRAEDVVARTRLPRSTTHRILEQLAQLHWLTRTGRLYRLGCRALALSGHGGRDDLRAAAAPHLHDLHMTTKLIAHLAVLEGTDLVYLDKVGGRCAPAIHTRVGGRVPAHRTPEGKAVLATLPIEKVDALYGGRGDQGVDLGALHEELFTIRRRHGLSLMFGHHEHRESAVSMAVRDGEGEPVYMACLSLRGHVDPDRLNSLAPALTLAVRRIRETLG</sequence>
<dbReference type="PANTHER" id="PTHR30136">
    <property type="entry name" value="HELIX-TURN-HELIX TRANSCRIPTIONAL REGULATOR, ICLR FAMILY"/>
    <property type="match status" value="1"/>
</dbReference>
<dbReference type="Pfam" id="PF09339">
    <property type="entry name" value="HTH_IclR"/>
    <property type="match status" value="1"/>
</dbReference>
<dbReference type="InterPro" id="IPR050707">
    <property type="entry name" value="HTH_MetabolicPath_Reg"/>
</dbReference>
<feature type="domain" description="IclR-ED" evidence="4">
    <location>
        <begin position="74"/>
        <end position="256"/>
    </location>
</feature>
<dbReference type="Pfam" id="PF01614">
    <property type="entry name" value="IclR_C"/>
    <property type="match status" value="1"/>
</dbReference>
<dbReference type="SUPFAM" id="SSF46785">
    <property type="entry name" value="Winged helix' DNA-binding domain"/>
    <property type="match status" value="1"/>
</dbReference>
<organism evidence="5 6">
    <name type="scientific">Rhodococcus daqingensis</name>
    <dbReference type="NCBI Taxonomy" id="2479363"/>
    <lineage>
        <taxon>Bacteria</taxon>
        <taxon>Bacillati</taxon>
        <taxon>Actinomycetota</taxon>
        <taxon>Actinomycetes</taxon>
        <taxon>Mycobacteriales</taxon>
        <taxon>Nocardiaceae</taxon>
        <taxon>Rhodococcus</taxon>
    </lineage>
</organism>
<evidence type="ECO:0000256" key="3">
    <source>
        <dbReference type="ARBA" id="ARBA00023163"/>
    </source>
</evidence>
<proteinExistence type="predicted"/>
<dbReference type="InterPro" id="IPR005471">
    <property type="entry name" value="Tscrpt_reg_IclR_N"/>
</dbReference>
<dbReference type="PROSITE" id="PS51078">
    <property type="entry name" value="ICLR_ED"/>
    <property type="match status" value="1"/>
</dbReference>
<dbReference type="RefSeq" id="WP_378400914.1">
    <property type="nucleotide sequence ID" value="NZ_JBHTCS010000002.1"/>
</dbReference>
<keyword evidence="2" id="KW-0238">DNA-binding</keyword>
<dbReference type="Gene3D" id="3.30.450.40">
    <property type="match status" value="1"/>
</dbReference>
<gene>
    <name evidence="5" type="ORF">ACFQS9_01675</name>
</gene>
<accession>A0ABW2RSC7</accession>
<keyword evidence="1" id="KW-0805">Transcription regulation</keyword>
<evidence type="ECO:0000259" key="4">
    <source>
        <dbReference type="PROSITE" id="PS51078"/>
    </source>
</evidence>
<comment type="caution">
    <text evidence="5">The sequence shown here is derived from an EMBL/GenBank/DDBJ whole genome shotgun (WGS) entry which is preliminary data.</text>
</comment>
<dbReference type="InterPro" id="IPR036390">
    <property type="entry name" value="WH_DNA-bd_sf"/>
</dbReference>
<dbReference type="SMART" id="SM00346">
    <property type="entry name" value="HTH_ICLR"/>
    <property type="match status" value="1"/>
</dbReference>
<dbReference type="Gene3D" id="1.10.10.10">
    <property type="entry name" value="Winged helix-like DNA-binding domain superfamily/Winged helix DNA-binding domain"/>
    <property type="match status" value="1"/>
</dbReference>
<keyword evidence="3" id="KW-0804">Transcription</keyword>
<evidence type="ECO:0000313" key="6">
    <source>
        <dbReference type="Proteomes" id="UP001596484"/>
    </source>
</evidence>
<dbReference type="PANTHER" id="PTHR30136:SF24">
    <property type="entry name" value="HTH-TYPE TRANSCRIPTIONAL REPRESSOR ALLR"/>
    <property type="match status" value="1"/>
</dbReference>
<evidence type="ECO:0000313" key="5">
    <source>
        <dbReference type="EMBL" id="MFC7446591.1"/>
    </source>
</evidence>
<name>A0ABW2RSC7_9NOCA</name>
<keyword evidence="6" id="KW-1185">Reference proteome</keyword>
<dbReference type="SUPFAM" id="SSF55781">
    <property type="entry name" value="GAF domain-like"/>
    <property type="match status" value="1"/>
</dbReference>
<reference evidence="6" key="1">
    <citation type="journal article" date="2019" name="Int. J. Syst. Evol. Microbiol.">
        <title>The Global Catalogue of Microorganisms (GCM) 10K type strain sequencing project: providing services to taxonomists for standard genome sequencing and annotation.</title>
        <authorList>
            <consortium name="The Broad Institute Genomics Platform"/>
            <consortium name="The Broad Institute Genome Sequencing Center for Infectious Disease"/>
            <person name="Wu L."/>
            <person name="Ma J."/>
        </authorList>
    </citation>
    <scope>NUCLEOTIDE SEQUENCE [LARGE SCALE GENOMIC DNA]</scope>
    <source>
        <strain evidence="6">ICMP 19430</strain>
    </source>
</reference>
<evidence type="ECO:0000256" key="1">
    <source>
        <dbReference type="ARBA" id="ARBA00023015"/>
    </source>
</evidence>
<dbReference type="InterPro" id="IPR036388">
    <property type="entry name" value="WH-like_DNA-bd_sf"/>
</dbReference>
<evidence type="ECO:0000256" key="2">
    <source>
        <dbReference type="ARBA" id="ARBA00023125"/>
    </source>
</evidence>
<dbReference type="InterPro" id="IPR014757">
    <property type="entry name" value="Tscrpt_reg_IclR_C"/>
</dbReference>